<reference evidence="3" key="2">
    <citation type="submission" date="2025-09" db="UniProtKB">
        <authorList>
            <consortium name="Ensembl"/>
        </authorList>
    </citation>
    <scope>IDENTIFICATION</scope>
</reference>
<dbReference type="PROSITE" id="PS51114">
    <property type="entry name" value="FBA"/>
    <property type="match status" value="1"/>
</dbReference>
<dbReference type="SUPFAM" id="SSF49785">
    <property type="entry name" value="Galactose-binding domain-like"/>
    <property type="match status" value="1"/>
</dbReference>
<organism evidence="3 4">
    <name type="scientific">Cyprinus carpio carpio</name>
    <dbReference type="NCBI Taxonomy" id="630221"/>
    <lineage>
        <taxon>Eukaryota</taxon>
        <taxon>Metazoa</taxon>
        <taxon>Chordata</taxon>
        <taxon>Craniata</taxon>
        <taxon>Vertebrata</taxon>
        <taxon>Euteleostomi</taxon>
        <taxon>Actinopterygii</taxon>
        <taxon>Neopterygii</taxon>
        <taxon>Teleostei</taxon>
        <taxon>Ostariophysi</taxon>
        <taxon>Cypriniformes</taxon>
        <taxon>Cyprinidae</taxon>
        <taxon>Cyprininae</taxon>
        <taxon>Cyprinus</taxon>
    </lineage>
</organism>
<dbReference type="FunFam" id="2.60.120.260:FF:000012">
    <property type="entry name" value="F-box only protein 2"/>
    <property type="match status" value="1"/>
</dbReference>
<dbReference type="Ensembl" id="ENSCCRT00000002546.2">
    <property type="protein sequence ID" value="ENSCCRP00000002314.2"/>
    <property type="gene ID" value="ENSCCRG00000001397.2"/>
</dbReference>
<dbReference type="GO" id="GO:0061630">
    <property type="term" value="F:ubiquitin protein ligase activity"/>
    <property type="evidence" value="ECO:0007669"/>
    <property type="project" value="TreeGrafter"/>
</dbReference>
<proteinExistence type="predicted"/>
<dbReference type="OMA" id="QQFEGAW"/>
<dbReference type="Pfam" id="PF04300">
    <property type="entry name" value="FBA"/>
    <property type="match status" value="1"/>
</dbReference>
<evidence type="ECO:0000259" key="2">
    <source>
        <dbReference type="PROSITE" id="PS51114"/>
    </source>
</evidence>
<name>A0A8C0Y216_CYPCA</name>
<dbReference type="GO" id="GO:0036503">
    <property type="term" value="P:ERAD pathway"/>
    <property type="evidence" value="ECO:0007669"/>
    <property type="project" value="TreeGrafter"/>
</dbReference>
<dbReference type="InterPro" id="IPR008979">
    <property type="entry name" value="Galactose-bd-like_sf"/>
</dbReference>
<dbReference type="Proteomes" id="UP001108240">
    <property type="component" value="Unplaced"/>
</dbReference>
<dbReference type="AlphaFoldDB" id="A0A8C0Y216"/>
<dbReference type="GO" id="GO:0019005">
    <property type="term" value="C:SCF ubiquitin ligase complex"/>
    <property type="evidence" value="ECO:0007669"/>
    <property type="project" value="TreeGrafter"/>
</dbReference>
<dbReference type="GO" id="GO:0006516">
    <property type="term" value="P:glycoprotein catabolic process"/>
    <property type="evidence" value="ECO:0007669"/>
    <property type="project" value="TreeGrafter"/>
</dbReference>
<dbReference type="PANTHER" id="PTHR12125">
    <property type="entry name" value="F-BOX ONLY PROTEIN 6-LIKE PROTEIN"/>
    <property type="match status" value="1"/>
</dbReference>
<dbReference type="Gene3D" id="2.60.120.260">
    <property type="entry name" value="Galactose-binding domain-like"/>
    <property type="match status" value="1"/>
</dbReference>
<dbReference type="GO" id="GO:0031146">
    <property type="term" value="P:SCF-dependent proteasomal ubiquitin-dependent protein catabolic process"/>
    <property type="evidence" value="ECO:0007669"/>
    <property type="project" value="TreeGrafter"/>
</dbReference>
<accession>A0A8C0Y216</accession>
<dbReference type="InterPro" id="IPR007397">
    <property type="entry name" value="F-box-assoc_dom"/>
</dbReference>
<feature type="domain" description="FBA" evidence="2">
    <location>
        <begin position="94"/>
        <end position="272"/>
    </location>
</feature>
<evidence type="ECO:0000256" key="1">
    <source>
        <dbReference type="SAM" id="MobiDB-lite"/>
    </source>
</evidence>
<evidence type="ECO:0000313" key="3">
    <source>
        <dbReference type="Ensembl" id="ENSCCRP00000002314.2"/>
    </source>
</evidence>
<sequence length="278" mass="31809">MKQQQLKRMHLRSRFFGTSFLGGADHNKSAVCGLRGNQSEMAADWKLKCNSQWQLGAHGVPMSDSVDWKSVFKKKPFQRNLLQNPSPYGVKHTIPPPEPHRSGMPPPPNQPPQFEPIGSFSGWETSTEVLPYDTSGIPPGVVVCQLPRYSWFSLEQRVDLKSEGLWDQLLDEFQPEIVIEDWYEESQLHKSIYQLDVKLLGADGKTVIKQHTYNPEENPKSSSHTWKKVSHVFSKYGPGVRYIHFLHRLKKRSMFDQFFNTKVTDSSIIIKTSKAGVK</sequence>
<protein>
    <submittedName>
        <fullName evidence="3">P1, F-box associated domain containing</fullName>
    </submittedName>
</protein>
<feature type="region of interest" description="Disordered" evidence="1">
    <location>
        <begin position="85"/>
        <end position="111"/>
    </location>
</feature>
<reference evidence="3" key="1">
    <citation type="submission" date="2025-08" db="UniProtKB">
        <authorList>
            <consortium name="Ensembl"/>
        </authorList>
    </citation>
    <scope>IDENTIFICATION</scope>
</reference>
<evidence type="ECO:0000313" key="4">
    <source>
        <dbReference type="Proteomes" id="UP001108240"/>
    </source>
</evidence>
<dbReference type="InterPro" id="IPR039752">
    <property type="entry name" value="F-box_only"/>
</dbReference>
<dbReference type="PANTHER" id="PTHR12125:SF1">
    <property type="entry name" value="F-BOX ONLY PROTEIN 50"/>
    <property type="match status" value="1"/>
</dbReference>
<dbReference type="GeneTree" id="ENSGT00940000161313"/>
<keyword evidence="4" id="KW-1185">Reference proteome</keyword>
<dbReference type="SMART" id="SM01198">
    <property type="entry name" value="FBA"/>
    <property type="match status" value="1"/>
</dbReference>
<dbReference type="GO" id="GO:0005737">
    <property type="term" value="C:cytoplasm"/>
    <property type="evidence" value="ECO:0007669"/>
    <property type="project" value="TreeGrafter"/>
</dbReference>